<feature type="region of interest" description="Disordered" evidence="1">
    <location>
        <begin position="1"/>
        <end position="81"/>
    </location>
</feature>
<organism evidence="2">
    <name type="scientific">Magnaporthiopsis poae (strain ATCC 64411 / 73-15)</name>
    <name type="common">Kentucky bluegrass fungus</name>
    <name type="synonym">Magnaporthe poae</name>
    <dbReference type="NCBI Taxonomy" id="644358"/>
    <lineage>
        <taxon>Eukaryota</taxon>
        <taxon>Fungi</taxon>
        <taxon>Dikarya</taxon>
        <taxon>Ascomycota</taxon>
        <taxon>Pezizomycotina</taxon>
        <taxon>Sordariomycetes</taxon>
        <taxon>Sordariomycetidae</taxon>
        <taxon>Magnaporthales</taxon>
        <taxon>Magnaporthaceae</taxon>
        <taxon>Magnaporthiopsis</taxon>
    </lineage>
</organism>
<proteinExistence type="predicted"/>
<dbReference type="AlphaFoldDB" id="A0A0H2TEC6"/>
<reference evidence="2" key="1">
    <citation type="submission" date="2010-05" db="EMBL/GenBank/DDBJ databases">
        <title>The Genome Sequence of Magnaporthe poae strain ATCC 64411.</title>
        <authorList>
            <consortium name="The Broad Institute Genome Sequencing Platform"/>
            <consortium name="Broad Institute Genome Sequencing Center for Infectious Disease"/>
            <person name="Ma L.-J."/>
            <person name="Dead R."/>
            <person name="Young S."/>
            <person name="Zeng Q."/>
            <person name="Koehrsen M."/>
            <person name="Alvarado L."/>
            <person name="Berlin A."/>
            <person name="Chapman S.B."/>
            <person name="Chen Z."/>
            <person name="Freedman E."/>
            <person name="Gellesch M."/>
            <person name="Goldberg J."/>
            <person name="Griggs A."/>
            <person name="Gujja S."/>
            <person name="Heilman E.R."/>
            <person name="Heiman D."/>
            <person name="Hepburn T."/>
            <person name="Howarth C."/>
            <person name="Jen D."/>
            <person name="Larson L."/>
            <person name="Mehta T."/>
            <person name="Neiman D."/>
            <person name="Pearson M."/>
            <person name="Roberts A."/>
            <person name="Saif S."/>
            <person name="Shea T."/>
            <person name="Shenoy N."/>
            <person name="Sisk P."/>
            <person name="Stolte C."/>
            <person name="Sykes S."/>
            <person name="Walk T."/>
            <person name="White J."/>
            <person name="Yandava C."/>
            <person name="Haas B."/>
            <person name="Nusbaum C."/>
            <person name="Birren B."/>
        </authorList>
    </citation>
    <scope>NUCLEOTIDE SEQUENCE</scope>
    <source>
        <strain evidence="2">ATCC 64411</strain>
    </source>
</reference>
<sequence>LEGIRGGGGDEATTSEDLDGQNKAKRVKRASGTDGASGADGDHDDDDDDKDKDKDSGNEKREGSDARGPPDSNDDDVAGSL</sequence>
<feature type="non-terminal residue" evidence="2">
    <location>
        <position position="1"/>
    </location>
</feature>
<accession>A0A0H2TEC6</accession>
<gene>
    <name evidence="2" type="ORF">MAPG_00963</name>
</gene>
<name>A0A0H2TEC6_MAGP6</name>
<dbReference type="EMBL" id="GL876966">
    <property type="protein sequence ID" value="KLU81882.1"/>
    <property type="molecule type" value="Genomic_DNA"/>
</dbReference>
<feature type="compositionally biased region" description="Acidic residues" evidence="1">
    <location>
        <begin position="72"/>
        <end position="81"/>
    </location>
</feature>
<evidence type="ECO:0000256" key="1">
    <source>
        <dbReference type="SAM" id="MobiDB-lite"/>
    </source>
</evidence>
<feature type="compositionally biased region" description="Basic and acidic residues" evidence="1">
    <location>
        <begin position="51"/>
        <end position="65"/>
    </location>
</feature>
<protein>
    <submittedName>
        <fullName evidence="2">Uncharacterized protein</fullName>
    </submittedName>
</protein>
<dbReference type="VEuPathDB" id="FungiDB:MAPG_00963"/>
<feature type="compositionally biased region" description="Gly residues" evidence="1">
    <location>
        <begin position="1"/>
        <end position="10"/>
    </location>
</feature>
<reference evidence="2" key="2">
    <citation type="submission" date="2011-03" db="EMBL/GenBank/DDBJ databases">
        <title>Annotation of Magnaporthe poae ATCC 64411.</title>
        <authorList>
            <person name="Ma L.-J."/>
            <person name="Dead R."/>
            <person name="Young S.K."/>
            <person name="Zeng Q."/>
            <person name="Gargeya S."/>
            <person name="Fitzgerald M."/>
            <person name="Haas B."/>
            <person name="Abouelleil A."/>
            <person name="Alvarado L."/>
            <person name="Arachchi H.M."/>
            <person name="Berlin A."/>
            <person name="Brown A."/>
            <person name="Chapman S.B."/>
            <person name="Chen Z."/>
            <person name="Dunbar C."/>
            <person name="Freedman E."/>
            <person name="Gearin G."/>
            <person name="Gellesch M."/>
            <person name="Goldberg J."/>
            <person name="Griggs A."/>
            <person name="Gujja S."/>
            <person name="Heiman D."/>
            <person name="Howarth C."/>
            <person name="Larson L."/>
            <person name="Lui A."/>
            <person name="MacDonald P.J.P."/>
            <person name="Mehta T."/>
            <person name="Montmayeur A."/>
            <person name="Murphy C."/>
            <person name="Neiman D."/>
            <person name="Pearson M."/>
            <person name="Priest M."/>
            <person name="Roberts A."/>
            <person name="Saif S."/>
            <person name="Shea T."/>
            <person name="Shenoy N."/>
            <person name="Sisk P."/>
            <person name="Stolte C."/>
            <person name="Sykes S."/>
            <person name="Yandava C."/>
            <person name="Wortman J."/>
            <person name="Nusbaum C."/>
            <person name="Birren B."/>
        </authorList>
    </citation>
    <scope>NUCLEOTIDE SEQUENCE</scope>
    <source>
        <strain evidence="2">ATCC 64411</strain>
    </source>
</reference>
<evidence type="ECO:0000313" key="2">
    <source>
        <dbReference type="EMBL" id="KLU81882.1"/>
    </source>
</evidence>
<feature type="compositionally biased region" description="Low complexity" evidence="1">
    <location>
        <begin position="30"/>
        <end position="39"/>
    </location>
</feature>